<dbReference type="RefSeq" id="WP_015209047.1">
    <property type="nucleotide sequence ID" value="NC_019757.1"/>
</dbReference>
<dbReference type="HOGENOM" id="CLU_1208146_0_0_3"/>
<dbReference type="Proteomes" id="UP000010475">
    <property type="component" value="Chromosome"/>
</dbReference>
<sequence>MKTQIFMIGFLLTYTSFGLLECKAQSSLNQNNTQSQVILSLSQLQQAMTKLSKEATVEINFVDIGFRKSPMTKLLMDVTLHNHYNQPYWFLLPADIGSSMPQQNGVSNVEVLKLGGQGRVVLSLFVGSANYQAFLLPAGAKLKIRRLPITLWEENFLDKEQVEVEVVIASQVTINSEPAQAWFGSNSMSDIEADVTADESQRIGSRSTGNAKEVPVSVFDKKRFKVVVPL</sequence>
<gene>
    <name evidence="1" type="ORF">Cylst_3675</name>
</gene>
<dbReference type="EMBL" id="CP003642">
    <property type="protein sequence ID" value="AFZ25799.1"/>
    <property type="molecule type" value="Genomic_DNA"/>
</dbReference>
<protein>
    <submittedName>
        <fullName evidence="1">Uncharacterized protein</fullName>
    </submittedName>
</protein>
<name>K9X157_9NOST</name>
<reference evidence="1 2" key="1">
    <citation type="submission" date="2012-06" db="EMBL/GenBank/DDBJ databases">
        <title>Finished chromosome of genome of Cylindrospermum stagnale PCC 7417.</title>
        <authorList>
            <consortium name="US DOE Joint Genome Institute"/>
            <person name="Gugger M."/>
            <person name="Coursin T."/>
            <person name="Rippka R."/>
            <person name="Tandeau De Marsac N."/>
            <person name="Huntemann M."/>
            <person name="Wei C.-L."/>
            <person name="Han J."/>
            <person name="Detter J.C."/>
            <person name="Han C."/>
            <person name="Tapia R."/>
            <person name="Chen A."/>
            <person name="Kyrpides N."/>
            <person name="Mavromatis K."/>
            <person name="Markowitz V."/>
            <person name="Szeto E."/>
            <person name="Ivanova N."/>
            <person name="Pagani I."/>
            <person name="Pati A."/>
            <person name="Goodwin L."/>
            <person name="Nordberg H.P."/>
            <person name="Cantor M.N."/>
            <person name="Hua S.X."/>
            <person name="Woyke T."/>
            <person name="Kerfeld C.A."/>
        </authorList>
    </citation>
    <scope>NUCLEOTIDE SEQUENCE [LARGE SCALE GENOMIC DNA]</scope>
    <source>
        <strain evidence="1 2">PCC 7417</strain>
    </source>
</reference>
<organism evidence="1 2">
    <name type="scientific">Cylindrospermum stagnale PCC 7417</name>
    <dbReference type="NCBI Taxonomy" id="56107"/>
    <lineage>
        <taxon>Bacteria</taxon>
        <taxon>Bacillati</taxon>
        <taxon>Cyanobacteriota</taxon>
        <taxon>Cyanophyceae</taxon>
        <taxon>Nostocales</taxon>
        <taxon>Nostocaceae</taxon>
        <taxon>Cylindrospermum</taxon>
    </lineage>
</organism>
<proteinExistence type="predicted"/>
<dbReference type="AlphaFoldDB" id="K9X157"/>
<dbReference type="STRING" id="56107.Cylst_3675"/>
<evidence type="ECO:0000313" key="1">
    <source>
        <dbReference type="EMBL" id="AFZ25799.1"/>
    </source>
</evidence>
<accession>K9X157</accession>
<keyword evidence="2" id="KW-1185">Reference proteome</keyword>
<evidence type="ECO:0000313" key="2">
    <source>
        <dbReference type="Proteomes" id="UP000010475"/>
    </source>
</evidence>
<dbReference type="KEGG" id="csg:Cylst_3675"/>